<dbReference type="Proteomes" id="UP000784294">
    <property type="component" value="Unassembled WGS sequence"/>
</dbReference>
<evidence type="ECO:0000313" key="1">
    <source>
        <dbReference type="EMBL" id="VEL12277.1"/>
    </source>
</evidence>
<proteinExistence type="predicted"/>
<keyword evidence="2" id="KW-1185">Reference proteome</keyword>
<dbReference type="EMBL" id="CAAALY010014279">
    <property type="protein sequence ID" value="VEL12277.1"/>
    <property type="molecule type" value="Genomic_DNA"/>
</dbReference>
<accession>A0A3S5A5B2</accession>
<gene>
    <name evidence="1" type="ORF">PXEA_LOCUS5717</name>
</gene>
<evidence type="ECO:0000313" key="2">
    <source>
        <dbReference type="Proteomes" id="UP000784294"/>
    </source>
</evidence>
<name>A0A3S5A5B2_9PLAT</name>
<comment type="caution">
    <text evidence="1">The sequence shown here is derived from an EMBL/GenBank/DDBJ whole genome shotgun (WGS) entry which is preliminary data.</text>
</comment>
<reference evidence="1" key="1">
    <citation type="submission" date="2018-11" db="EMBL/GenBank/DDBJ databases">
        <authorList>
            <consortium name="Pathogen Informatics"/>
        </authorList>
    </citation>
    <scope>NUCLEOTIDE SEQUENCE</scope>
</reference>
<protein>
    <submittedName>
        <fullName evidence="1">Uncharacterized protein</fullName>
    </submittedName>
</protein>
<dbReference type="AlphaFoldDB" id="A0A3S5A5B2"/>
<organism evidence="1 2">
    <name type="scientific">Protopolystoma xenopodis</name>
    <dbReference type="NCBI Taxonomy" id="117903"/>
    <lineage>
        <taxon>Eukaryota</taxon>
        <taxon>Metazoa</taxon>
        <taxon>Spiralia</taxon>
        <taxon>Lophotrochozoa</taxon>
        <taxon>Platyhelminthes</taxon>
        <taxon>Monogenea</taxon>
        <taxon>Polyopisthocotylea</taxon>
        <taxon>Polystomatidea</taxon>
        <taxon>Polystomatidae</taxon>
        <taxon>Protopolystoma</taxon>
    </lineage>
</organism>
<sequence>MQIIVSRCAVLSVVPSNCGGPNFVSSTGPSYPSASSHFFPFNQVHNMPGGLGHLVAMVSSPGGAGITGSTAGLDDPPRGITCSNLASYEYLTSAAAAMTMPPLPESEPQRLELAGRVLDFHFDVTSPANAPLLLPDLCLTQSDLDQVAEATMIAASPAGHYAAQGQSYNHDKSSGLSRPVVKSDKQKTCITDFQLVYGIQSSKESDASSIAALSQNLFSSPSSQVVTGTLGSEAVTGTSLMANPGHQLLPATQALLGANWRNPGSCRKYTLMPLD</sequence>